<keyword evidence="3" id="KW-0255">Endonuclease</keyword>
<evidence type="ECO:0000259" key="2">
    <source>
        <dbReference type="Pfam" id="PF03372"/>
    </source>
</evidence>
<keyword evidence="4" id="KW-1185">Reference proteome</keyword>
<feature type="domain" description="Endonuclease/exonuclease/phosphatase" evidence="2">
    <location>
        <begin position="4"/>
        <end position="255"/>
    </location>
</feature>
<dbReference type="Gene3D" id="3.60.10.10">
    <property type="entry name" value="Endonuclease/exonuclease/phosphatase"/>
    <property type="match status" value="1"/>
</dbReference>
<dbReference type="InterPro" id="IPR005135">
    <property type="entry name" value="Endo/exonuclease/phosphatase"/>
</dbReference>
<dbReference type="GO" id="GO:0004519">
    <property type="term" value="F:endonuclease activity"/>
    <property type="evidence" value="ECO:0007669"/>
    <property type="project" value="UniProtKB-KW"/>
</dbReference>
<comment type="caution">
    <text evidence="3">The sequence shown here is derived from an EMBL/GenBank/DDBJ whole genome shotgun (WGS) entry which is preliminary data.</text>
</comment>
<dbReference type="Proteomes" id="UP001181046">
    <property type="component" value="Unassembled WGS sequence"/>
</dbReference>
<name>A0ABU3FDL1_9ENTE</name>
<gene>
    <name evidence="3" type="ORF">P7H27_13540</name>
</gene>
<dbReference type="SUPFAM" id="SSF56219">
    <property type="entry name" value="DNase I-like"/>
    <property type="match status" value="1"/>
</dbReference>
<proteinExistence type="predicted"/>
<evidence type="ECO:0000313" key="4">
    <source>
        <dbReference type="Proteomes" id="UP001181046"/>
    </source>
</evidence>
<organism evidence="3 4">
    <name type="scientific">Enterococcus xiangfangensis</name>
    <dbReference type="NCBI Taxonomy" id="1296537"/>
    <lineage>
        <taxon>Bacteria</taxon>
        <taxon>Bacillati</taxon>
        <taxon>Bacillota</taxon>
        <taxon>Bacilli</taxon>
        <taxon>Lactobacillales</taxon>
        <taxon>Enterococcaceae</taxon>
        <taxon>Enterococcus</taxon>
    </lineage>
</organism>
<evidence type="ECO:0000313" key="3">
    <source>
        <dbReference type="EMBL" id="MDT2760773.1"/>
    </source>
</evidence>
<dbReference type="Pfam" id="PF03372">
    <property type="entry name" value="Exo_endo_phos"/>
    <property type="match status" value="1"/>
</dbReference>
<dbReference type="EMBL" id="JARQAJ010000016">
    <property type="protein sequence ID" value="MDT2760773.1"/>
    <property type="molecule type" value="Genomic_DNA"/>
</dbReference>
<dbReference type="PANTHER" id="PTHR15822">
    <property type="entry name" value="TRAF AND TNF RECEPTOR-ASSOCIATED PROTEIN"/>
    <property type="match status" value="1"/>
</dbReference>
<evidence type="ECO:0000256" key="1">
    <source>
        <dbReference type="ARBA" id="ARBA00022801"/>
    </source>
</evidence>
<dbReference type="InterPro" id="IPR051547">
    <property type="entry name" value="TDP2-like"/>
</dbReference>
<accession>A0ABU3FDL1</accession>
<reference evidence="3" key="1">
    <citation type="submission" date="2023-03" db="EMBL/GenBank/DDBJ databases">
        <authorList>
            <person name="Shen W."/>
            <person name="Cai J."/>
        </authorList>
    </citation>
    <scope>NUCLEOTIDE SEQUENCE</scope>
    <source>
        <strain evidence="3">P66-3</strain>
    </source>
</reference>
<sequence length="263" mass="29963">MEEKDQQQIEVLANKIAKEEFDLIGLQEVNQLLASPLAKTDQYFQPTTDQQPIHQDNFLFCLIEQLKKLGCYYYWSWAYNHIGYDIYHEGIGLLSKTPIKAESQVVSESSDPADYHTRKAMIGETTIAGEKVIAVSGHFSWWQTADKTFAYEWHKLEKILAEQQAALVVMGDFNNDAGASGEGYELVRESSLDLQDAFAVAKIKSGEYTVEKQIDGWDTNAEKLRIDYIFTSKNFKIESYQVVFDDKNEPVISDHYGVAVTMD</sequence>
<keyword evidence="3" id="KW-0540">Nuclease</keyword>
<dbReference type="CDD" id="cd09079">
    <property type="entry name" value="RgfB-like"/>
    <property type="match status" value="1"/>
</dbReference>
<keyword evidence="1" id="KW-0378">Hydrolase</keyword>
<dbReference type="PANTHER" id="PTHR15822:SF23">
    <property type="entry name" value="ENDONUCLEASE_EXONUCLEASE_PHOSPHATASE FAMILY PROTEIN"/>
    <property type="match status" value="1"/>
</dbReference>
<dbReference type="InterPro" id="IPR036691">
    <property type="entry name" value="Endo/exonu/phosph_ase_sf"/>
</dbReference>
<protein>
    <submittedName>
        <fullName evidence="3">Endonuclease/exonuclease/phosphatase family protein</fullName>
    </submittedName>
</protein>